<feature type="transmembrane region" description="Helical" evidence="1">
    <location>
        <begin position="96"/>
        <end position="115"/>
    </location>
</feature>
<feature type="transmembrane region" description="Helical" evidence="1">
    <location>
        <begin position="159"/>
        <end position="177"/>
    </location>
</feature>
<feature type="transmembrane region" description="Helical" evidence="1">
    <location>
        <begin position="35"/>
        <end position="56"/>
    </location>
</feature>
<keyword evidence="1" id="KW-0472">Membrane</keyword>
<dbReference type="AlphaFoldDB" id="A0A7D5XMH5"/>
<dbReference type="Pfam" id="PF01478">
    <property type="entry name" value="Peptidase_A24"/>
    <property type="match status" value="1"/>
</dbReference>
<accession>A0A7D5XMH5</accession>
<dbReference type="Proteomes" id="UP000510821">
    <property type="component" value="Chromosome"/>
</dbReference>
<evidence type="ECO:0000313" key="3">
    <source>
        <dbReference type="EMBL" id="QLJ53368.1"/>
    </source>
</evidence>
<keyword evidence="1" id="KW-1133">Transmembrane helix</keyword>
<evidence type="ECO:0000313" key="4">
    <source>
        <dbReference type="Proteomes" id="UP000510821"/>
    </source>
</evidence>
<keyword evidence="1" id="KW-0812">Transmembrane</keyword>
<name>A0A7D5XMH5_FERL1</name>
<reference evidence="4" key="1">
    <citation type="submission" date="2020-07" db="EMBL/GenBank/DDBJ databases">
        <title>Metabolic diversity and evolutionary history of the archaeal phylum ###Micrarchaeota### uncovered from a freshwater lake metagenome.</title>
        <authorList>
            <person name="Kadnikov V.V."/>
            <person name="Savvichev A.S."/>
            <person name="Mardanov A.V."/>
            <person name="Beletsky A.V."/>
            <person name="Chupakov A.V."/>
            <person name="Kokryatskaya N.M."/>
            <person name="Pimenov N.V."/>
            <person name="Ravin N.V."/>
        </authorList>
    </citation>
    <scope>NUCLEOTIDE SEQUENCE [LARGE SCALE GENOMIC DNA]</scope>
</reference>
<proteinExistence type="predicted"/>
<evidence type="ECO:0000259" key="2">
    <source>
        <dbReference type="Pfam" id="PF01478"/>
    </source>
</evidence>
<dbReference type="KEGG" id="flt:Sv326_1193"/>
<feature type="transmembrane region" description="Helical" evidence="1">
    <location>
        <begin position="121"/>
        <end position="139"/>
    </location>
</feature>
<dbReference type="GO" id="GO:0004190">
    <property type="term" value="F:aspartic-type endopeptidase activity"/>
    <property type="evidence" value="ECO:0007669"/>
    <property type="project" value="InterPro"/>
</dbReference>
<feature type="transmembrane region" description="Helical" evidence="1">
    <location>
        <begin position="329"/>
        <end position="348"/>
    </location>
</feature>
<feature type="transmembrane region" description="Helical" evidence="1">
    <location>
        <begin position="232"/>
        <end position="254"/>
    </location>
</feature>
<gene>
    <name evidence="3" type="ORF">Sv326_1193</name>
</gene>
<organism evidence="3 4">
    <name type="scientific">Fermentimicrarchaeum limneticum</name>
    <dbReference type="NCBI Taxonomy" id="2795018"/>
    <lineage>
        <taxon>Archaea</taxon>
        <taxon>Candidatus Micrarchaeota</taxon>
        <taxon>Candidatus Fermentimicrarchaeales</taxon>
        <taxon>Candidatus Fermentimicrarchaeaceae</taxon>
        <taxon>Candidatus Fermentimicrarchaeum</taxon>
    </lineage>
</organism>
<feature type="transmembrane region" description="Helical" evidence="1">
    <location>
        <begin position="6"/>
        <end position="23"/>
    </location>
</feature>
<feature type="transmembrane region" description="Helical" evidence="1">
    <location>
        <begin position="183"/>
        <end position="200"/>
    </location>
</feature>
<dbReference type="EMBL" id="CP058998">
    <property type="protein sequence ID" value="QLJ53368.1"/>
    <property type="molecule type" value="Genomic_DNA"/>
</dbReference>
<feature type="domain" description="Prepilin type IV endopeptidase peptidase" evidence="2">
    <location>
        <begin position="13"/>
        <end position="122"/>
    </location>
</feature>
<dbReference type="GO" id="GO:0016020">
    <property type="term" value="C:membrane"/>
    <property type="evidence" value="ECO:0007669"/>
    <property type="project" value="InterPro"/>
</dbReference>
<protein>
    <recommendedName>
        <fullName evidence="2">Prepilin type IV endopeptidase peptidase domain-containing protein</fullName>
    </recommendedName>
</protein>
<dbReference type="Gene3D" id="1.20.120.1220">
    <property type="match status" value="1"/>
</dbReference>
<sequence>MLDNPVFILNTLFVLVLGIVTSYGDIRKNKISNRYVIIAVILAFLTNVLGSYFAQASTDTKMLYIQTTLLNAFFALLVGFILWYAKIWRAGDGKLFFAYAFLLPVSTYYYGYVAYFPSFTLLVNTLIPLFLILTFNLWYITSTEEKFEIFKSVVNPKRLFYMLLSLMSTQWIISILFQRLLSVSDFLTAGCISILVLVFLTNHLQDILYEISIPVVILRIMLDYGTVVSYSFFTQFLLLFGLFLLAITFITNLASFRFNDKIRVPDVKKGMCCVERISRKGRFYEKTLTPHNRILKLNYESLTQDDVDRLKRMNKNGQLRFDELTIQQTIPFAPLLFFGVLLTIVLRGDVLTHLKLLFNSVL</sequence>
<feature type="transmembrane region" description="Helical" evidence="1">
    <location>
        <begin position="62"/>
        <end position="84"/>
    </location>
</feature>
<evidence type="ECO:0000256" key="1">
    <source>
        <dbReference type="SAM" id="Phobius"/>
    </source>
</evidence>
<dbReference type="InterPro" id="IPR000045">
    <property type="entry name" value="Prepilin_IV_endopep_pep"/>
</dbReference>